<feature type="region of interest" description="Disordered" evidence="1">
    <location>
        <begin position="1"/>
        <end position="22"/>
    </location>
</feature>
<proteinExistence type="predicted"/>
<evidence type="ECO:0000313" key="3">
    <source>
        <dbReference type="Proteomes" id="UP001182556"/>
    </source>
</evidence>
<sequence>MSTKSSHAGHQQPPQQQQLHTKSEPCVLTALTQFECSVPGGRLVCWPIERVFRKCGNGPAIEVTNVLVPSSKTEPVPRVEQSFIDNPPKGHKWSDLR</sequence>
<accession>A0AAD9CW83</accession>
<gene>
    <name evidence="2" type="ORF">DB88DRAFT_74793</name>
</gene>
<dbReference type="Pfam" id="PF11093">
    <property type="entry name" value="Mitochondr_Som1"/>
    <property type="match status" value="1"/>
</dbReference>
<keyword evidence="3" id="KW-1185">Reference proteome</keyword>
<evidence type="ECO:0000313" key="2">
    <source>
        <dbReference type="EMBL" id="KAK1921660.1"/>
    </source>
</evidence>
<dbReference type="InterPro" id="IPR024645">
    <property type="entry name" value="Mitochondr_Som1"/>
</dbReference>
<dbReference type="Proteomes" id="UP001182556">
    <property type="component" value="Unassembled WGS sequence"/>
</dbReference>
<protein>
    <submittedName>
        <fullName evidence="2">Uncharacterized protein</fullName>
    </submittedName>
</protein>
<name>A0AAD9CW83_PAPLA</name>
<dbReference type="AlphaFoldDB" id="A0AAD9CW83"/>
<dbReference type="GO" id="GO:0042720">
    <property type="term" value="C:mitochondrial inner membrane peptidase complex"/>
    <property type="evidence" value="ECO:0007669"/>
    <property type="project" value="InterPro"/>
</dbReference>
<reference evidence="2" key="1">
    <citation type="submission" date="2023-02" db="EMBL/GenBank/DDBJ databases">
        <title>Identification and recombinant expression of a fungal hydrolase from Papiliotrema laurentii that hydrolyzes apple cutin and clears colloidal polyester polyurethane.</title>
        <authorList>
            <consortium name="DOE Joint Genome Institute"/>
            <person name="Roman V.A."/>
            <person name="Bojanowski C."/>
            <person name="Crable B.R."/>
            <person name="Wagner D.N."/>
            <person name="Hung C.S."/>
            <person name="Nadeau L.J."/>
            <person name="Schratz L."/>
            <person name="Haridas S."/>
            <person name="Pangilinan J."/>
            <person name="Lipzen A."/>
            <person name="Na H."/>
            <person name="Yan M."/>
            <person name="Ng V."/>
            <person name="Grigoriev I.V."/>
            <person name="Spatafora J.W."/>
            <person name="Barlow D."/>
            <person name="Biffinger J."/>
            <person name="Kelley-Loughnane N."/>
            <person name="Varaljay V.A."/>
            <person name="Crookes-Goodson W.J."/>
        </authorList>
    </citation>
    <scope>NUCLEOTIDE SEQUENCE</scope>
    <source>
        <strain evidence="2">5307AH</strain>
    </source>
</reference>
<comment type="caution">
    <text evidence="2">The sequence shown here is derived from an EMBL/GenBank/DDBJ whole genome shotgun (WGS) entry which is preliminary data.</text>
</comment>
<organism evidence="2 3">
    <name type="scientific">Papiliotrema laurentii</name>
    <name type="common">Cryptococcus laurentii</name>
    <dbReference type="NCBI Taxonomy" id="5418"/>
    <lineage>
        <taxon>Eukaryota</taxon>
        <taxon>Fungi</taxon>
        <taxon>Dikarya</taxon>
        <taxon>Basidiomycota</taxon>
        <taxon>Agaricomycotina</taxon>
        <taxon>Tremellomycetes</taxon>
        <taxon>Tremellales</taxon>
        <taxon>Rhynchogastremaceae</taxon>
        <taxon>Papiliotrema</taxon>
    </lineage>
</organism>
<dbReference type="EMBL" id="JAODAN010000010">
    <property type="protein sequence ID" value="KAK1921660.1"/>
    <property type="molecule type" value="Genomic_DNA"/>
</dbReference>
<evidence type="ECO:0000256" key="1">
    <source>
        <dbReference type="SAM" id="MobiDB-lite"/>
    </source>
</evidence>